<accession>A0A1G2BL49</accession>
<protein>
    <submittedName>
        <fullName evidence="1">Uncharacterized protein</fullName>
    </submittedName>
</protein>
<dbReference type="AlphaFoldDB" id="A0A1G2BL49"/>
<dbReference type="Proteomes" id="UP000178849">
    <property type="component" value="Unassembled WGS sequence"/>
</dbReference>
<name>A0A1G2BL49_9BACT</name>
<sequence>MYNITDSIEACQKLEREYGLGVQPGRSVPLNDFARNLDKTRFLNTEIEKAIARRSGHKIRLADL</sequence>
<gene>
    <name evidence="1" type="ORF">A2927_02915</name>
</gene>
<dbReference type="EMBL" id="MHKL01000023">
    <property type="protein sequence ID" value="OGY89249.1"/>
    <property type="molecule type" value="Genomic_DNA"/>
</dbReference>
<organism evidence="1 2">
    <name type="scientific">Candidatus Komeilibacteria bacterium RIFCSPLOWO2_01_FULL_45_10</name>
    <dbReference type="NCBI Taxonomy" id="1798550"/>
    <lineage>
        <taxon>Bacteria</taxon>
        <taxon>Candidatus Komeiliibacteriota</taxon>
    </lineage>
</organism>
<reference evidence="1 2" key="1">
    <citation type="journal article" date="2016" name="Nat. Commun.">
        <title>Thousands of microbial genomes shed light on interconnected biogeochemical processes in an aquifer system.</title>
        <authorList>
            <person name="Anantharaman K."/>
            <person name="Brown C.T."/>
            <person name="Hug L.A."/>
            <person name="Sharon I."/>
            <person name="Castelle C.J."/>
            <person name="Probst A.J."/>
            <person name="Thomas B.C."/>
            <person name="Singh A."/>
            <person name="Wilkins M.J."/>
            <person name="Karaoz U."/>
            <person name="Brodie E.L."/>
            <person name="Williams K.H."/>
            <person name="Hubbard S.S."/>
            <person name="Banfield J.F."/>
        </authorList>
    </citation>
    <scope>NUCLEOTIDE SEQUENCE [LARGE SCALE GENOMIC DNA]</scope>
</reference>
<evidence type="ECO:0000313" key="2">
    <source>
        <dbReference type="Proteomes" id="UP000178849"/>
    </source>
</evidence>
<evidence type="ECO:0000313" key="1">
    <source>
        <dbReference type="EMBL" id="OGY89249.1"/>
    </source>
</evidence>
<comment type="caution">
    <text evidence="1">The sequence shown here is derived from an EMBL/GenBank/DDBJ whole genome shotgun (WGS) entry which is preliminary data.</text>
</comment>
<proteinExistence type="predicted"/>